<keyword evidence="15" id="KW-1185">Reference proteome</keyword>
<comment type="caution">
    <text evidence="13">The sequence shown here is derived from an EMBL/GenBank/DDBJ whole genome shotgun (WGS) entry which is preliminary data.</text>
</comment>
<dbReference type="GO" id="GO:0005743">
    <property type="term" value="C:mitochondrial inner membrane"/>
    <property type="evidence" value="ECO:0007669"/>
    <property type="project" value="UniProtKB-SubCell"/>
</dbReference>
<organism evidence="13 15">
    <name type="scientific">Furculomyces boomerangus</name>
    <dbReference type="NCBI Taxonomy" id="61424"/>
    <lineage>
        <taxon>Eukaryota</taxon>
        <taxon>Fungi</taxon>
        <taxon>Fungi incertae sedis</taxon>
        <taxon>Zoopagomycota</taxon>
        <taxon>Kickxellomycotina</taxon>
        <taxon>Harpellomycetes</taxon>
        <taxon>Harpellales</taxon>
        <taxon>Harpellaceae</taxon>
        <taxon>Furculomyces</taxon>
    </lineage>
</organism>
<evidence type="ECO:0000313" key="14">
    <source>
        <dbReference type="EMBL" id="PVU98812.1"/>
    </source>
</evidence>
<keyword evidence="2" id="KW-0813">Transport</keyword>
<dbReference type="EMBL" id="MBFT01000175">
    <property type="protein sequence ID" value="PVU95662.1"/>
    <property type="molecule type" value="Genomic_DNA"/>
</dbReference>
<comment type="subcellular location">
    <subcellularLocation>
        <location evidence="1">Mitochondrion inner membrane</location>
        <topology evidence="1">Peripheral membrane protein</topology>
        <orientation evidence="1">Matrix side</orientation>
    </subcellularLocation>
</comment>
<dbReference type="STRING" id="61424.A0A2T9YTI8"/>
<sequence>MIRLNNQIKLKNITKVLGSRTFASSSSDFSSLIANSKNGIKVAALDSKKDGLMGSVSIVINAGSRFESLDNIGASHYLKAFGFRNSAKSTSFRKVREAELQGAILSSSVGRENVVYSVECFKQDIPYFLTNLSEMVTSTLYNPWEFDEINGLVHLESSIANANPQTFLTEKLHQAGFRSGLGNSIYASFPNQIEGSETVKAFSDSRIGSNTVAVVGTGIDSSELVKLVDSSVLSKLAAVNVSSSSPSKFHSGTESHTNVSGSVAHYALAFQASDPTTAALLSECLGTQSHLKWGNGTSPLSAIALKHGAQVNAFSSSYSDASIVGVMVSSSANNISEVVRLVAQAIKDMANGKISEATFGRALSSAKMRSHIATETQAGQRNALTNTVFGNSTISAQQLESASLQSALSAASTAFSVKPTVASLGSSMVIPYLDTL</sequence>
<dbReference type="Gene3D" id="3.30.830.10">
    <property type="entry name" value="Metalloenzyme, LuxS/M16 peptidase-like"/>
    <property type="match status" value="2"/>
</dbReference>
<evidence type="ECO:0000256" key="6">
    <source>
        <dbReference type="ARBA" id="ARBA00022982"/>
    </source>
</evidence>
<dbReference type="Pfam" id="PF00675">
    <property type="entry name" value="Peptidase_M16"/>
    <property type="match status" value="1"/>
</dbReference>
<dbReference type="GO" id="GO:0046872">
    <property type="term" value="F:metal ion binding"/>
    <property type="evidence" value="ECO:0007669"/>
    <property type="project" value="InterPro"/>
</dbReference>
<dbReference type="Proteomes" id="UP000245699">
    <property type="component" value="Unassembled WGS sequence"/>
</dbReference>
<dbReference type="PANTHER" id="PTHR11851">
    <property type="entry name" value="METALLOPROTEASE"/>
    <property type="match status" value="1"/>
</dbReference>
<dbReference type="InterPro" id="IPR011765">
    <property type="entry name" value="Pept_M16_N"/>
</dbReference>
<evidence type="ECO:0000256" key="4">
    <source>
        <dbReference type="ARBA" id="ARBA00022792"/>
    </source>
</evidence>
<evidence type="ECO:0000256" key="2">
    <source>
        <dbReference type="ARBA" id="ARBA00022448"/>
    </source>
</evidence>
<evidence type="ECO:0000313" key="15">
    <source>
        <dbReference type="Proteomes" id="UP000245699"/>
    </source>
</evidence>
<evidence type="ECO:0000259" key="12">
    <source>
        <dbReference type="Pfam" id="PF05193"/>
    </source>
</evidence>
<gene>
    <name evidence="14" type="ORF">BB559_001257</name>
    <name evidence="13" type="ORF">BB559_002629</name>
</gene>
<evidence type="ECO:0000256" key="1">
    <source>
        <dbReference type="ARBA" id="ARBA00004443"/>
    </source>
</evidence>
<dbReference type="AlphaFoldDB" id="A0A2T9YTI8"/>
<reference evidence="13 15" key="1">
    <citation type="journal article" date="2018" name="MBio">
        <title>Comparative Genomics Reveals the Core Gene Toolbox for the Fungus-Insect Symbiosis.</title>
        <authorList>
            <person name="Wang Y."/>
            <person name="Stata M."/>
            <person name="Wang W."/>
            <person name="Stajich J.E."/>
            <person name="White M.M."/>
            <person name="Moncalvo J.M."/>
        </authorList>
    </citation>
    <scope>NUCLEOTIDE SEQUENCE [LARGE SCALE GENOMIC DNA]</scope>
    <source>
        <strain evidence="13 15">AUS-77-4</strain>
    </source>
</reference>
<evidence type="ECO:0000259" key="11">
    <source>
        <dbReference type="Pfam" id="PF00675"/>
    </source>
</evidence>
<keyword evidence="3" id="KW-0679">Respiratory chain</keyword>
<keyword evidence="7" id="KW-0496">Mitochondrion</keyword>
<name>A0A2T9YTI8_9FUNG</name>
<dbReference type="InterPro" id="IPR011249">
    <property type="entry name" value="Metalloenz_LuxS/M16"/>
</dbReference>
<feature type="domain" description="Peptidase M16 C-terminal" evidence="12">
    <location>
        <begin position="198"/>
        <end position="363"/>
    </location>
</feature>
<keyword evidence="5" id="KW-0809">Transit peptide</keyword>
<evidence type="ECO:0000256" key="9">
    <source>
        <dbReference type="ARBA" id="ARBA00038146"/>
    </source>
</evidence>
<keyword evidence="6" id="KW-0249">Electron transport</keyword>
<evidence type="ECO:0000256" key="3">
    <source>
        <dbReference type="ARBA" id="ARBA00022660"/>
    </source>
</evidence>
<evidence type="ECO:0000256" key="10">
    <source>
        <dbReference type="ARBA" id="ARBA00040751"/>
    </source>
</evidence>
<evidence type="ECO:0000256" key="5">
    <source>
        <dbReference type="ARBA" id="ARBA00022946"/>
    </source>
</evidence>
<evidence type="ECO:0000256" key="8">
    <source>
        <dbReference type="ARBA" id="ARBA00023136"/>
    </source>
</evidence>
<evidence type="ECO:0000256" key="7">
    <source>
        <dbReference type="ARBA" id="ARBA00023128"/>
    </source>
</evidence>
<protein>
    <recommendedName>
        <fullName evidence="10">Cytochrome b-c1 complex subunit 2, mitochondrial</fullName>
    </recommendedName>
</protein>
<dbReference type="OrthoDB" id="6369905at2759"/>
<dbReference type="PANTHER" id="PTHR11851:SF209">
    <property type="entry name" value="CYTOCHROME B-C1 COMPLEX SUBUNIT 2, MITOCHONDRIAL"/>
    <property type="match status" value="1"/>
</dbReference>
<dbReference type="Pfam" id="PF05193">
    <property type="entry name" value="Peptidase_M16_C"/>
    <property type="match status" value="1"/>
</dbReference>
<dbReference type="SUPFAM" id="SSF63411">
    <property type="entry name" value="LuxS/MPP-like metallohydrolase"/>
    <property type="match status" value="2"/>
</dbReference>
<evidence type="ECO:0000313" key="13">
    <source>
        <dbReference type="EMBL" id="PVU95662.1"/>
    </source>
</evidence>
<keyword evidence="8" id="KW-0472">Membrane</keyword>
<accession>A0A2T9YTI8</accession>
<dbReference type="EMBL" id="MBFT01000067">
    <property type="protein sequence ID" value="PVU98812.1"/>
    <property type="molecule type" value="Genomic_DNA"/>
</dbReference>
<comment type="similarity">
    <text evidence="9">Belongs to the peptidase M16 family. UQCRC2/QCR2 subfamily.</text>
</comment>
<dbReference type="InterPro" id="IPR050361">
    <property type="entry name" value="MPP/UQCRC_Complex"/>
</dbReference>
<dbReference type="InterPro" id="IPR007863">
    <property type="entry name" value="Peptidase_M16_C"/>
</dbReference>
<keyword evidence="4" id="KW-0999">Mitochondrion inner membrane</keyword>
<feature type="domain" description="Peptidase M16 N-terminal" evidence="11">
    <location>
        <begin position="51"/>
        <end position="186"/>
    </location>
</feature>
<proteinExistence type="inferred from homology"/>